<dbReference type="AlphaFoldDB" id="A0A437LRH9"/>
<evidence type="ECO:0000256" key="1">
    <source>
        <dbReference type="SAM" id="Phobius"/>
    </source>
</evidence>
<dbReference type="OrthoDB" id="9181360at2"/>
<dbReference type="EMBL" id="SACM01000001">
    <property type="protein sequence ID" value="RVT87961.1"/>
    <property type="molecule type" value="Genomic_DNA"/>
</dbReference>
<sequence>MEHALPAAPTLRTEPSAAERFSRGLALASASGLLLLCLGWELLLTGSWAWALKALPLLPALPGLWRYRMYTFRWVSLLVWVYVTEGLVHASSSLGAQRWLGAAEVALAVLLFVAVTLHIRLRLGAAKASAAASTPASA</sequence>
<feature type="transmembrane region" description="Helical" evidence="1">
    <location>
        <begin position="25"/>
        <end position="50"/>
    </location>
</feature>
<feature type="transmembrane region" description="Helical" evidence="1">
    <location>
        <begin position="100"/>
        <end position="119"/>
    </location>
</feature>
<protein>
    <submittedName>
        <fullName evidence="2">DUF2069 domain-containing protein</fullName>
    </submittedName>
</protein>
<keyword evidence="3" id="KW-1185">Reference proteome</keyword>
<dbReference type="Pfam" id="PF09842">
    <property type="entry name" value="DUF2069"/>
    <property type="match status" value="1"/>
</dbReference>
<keyword evidence="1" id="KW-0812">Transmembrane</keyword>
<dbReference type="Proteomes" id="UP000288587">
    <property type="component" value="Unassembled WGS sequence"/>
</dbReference>
<accession>A0A437LRH9</accession>
<dbReference type="InterPro" id="IPR018643">
    <property type="entry name" value="DUF2069_membrane"/>
</dbReference>
<dbReference type="RefSeq" id="WP_127680657.1">
    <property type="nucleotide sequence ID" value="NZ_SACM01000001.1"/>
</dbReference>
<evidence type="ECO:0000313" key="3">
    <source>
        <dbReference type="Proteomes" id="UP000288587"/>
    </source>
</evidence>
<keyword evidence="1" id="KW-0472">Membrane</keyword>
<keyword evidence="1" id="KW-1133">Transmembrane helix</keyword>
<feature type="transmembrane region" description="Helical" evidence="1">
    <location>
        <begin position="70"/>
        <end position="88"/>
    </location>
</feature>
<organism evidence="2 3">
    <name type="scientific">Inhella crocodyli</name>
    <dbReference type="NCBI Taxonomy" id="2499851"/>
    <lineage>
        <taxon>Bacteria</taxon>
        <taxon>Pseudomonadati</taxon>
        <taxon>Pseudomonadota</taxon>
        <taxon>Betaproteobacteria</taxon>
        <taxon>Burkholderiales</taxon>
        <taxon>Sphaerotilaceae</taxon>
        <taxon>Inhella</taxon>
    </lineage>
</organism>
<name>A0A437LRH9_9BURK</name>
<comment type="caution">
    <text evidence="2">The sequence shown here is derived from an EMBL/GenBank/DDBJ whole genome shotgun (WGS) entry which is preliminary data.</text>
</comment>
<reference evidence="2 3" key="1">
    <citation type="submission" date="2019-01" db="EMBL/GenBank/DDBJ databases">
        <authorList>
            <person name="Chen W.-M."/>
        </authorList>
    </citation>
    <scope>NUCLEOTIDE SEQUENCE [LARGE SCALE GENOMIC DNA]</scope>
    <source>
        <strain evidence="2 3">CCP-18</strain>
    </source>
</reference>
<gene>
    <name evidence="2" type="ORF">EOD73_02815</name>
</gene>
<evidence type="ECO:0000313" key="2">
    <source>
        <dbReference type="EMBL" id="RVT87961.1"/>
    </source>
</evidence>
<proteinExistence type="predicted"/>